<gene>
    <name evidence="1" type="ORF">GCM10009431_04820</name>
</gene>
<dbReference type="EMBL" id="BAAAGF010000001">
    <property type="protein sequence ID" value="GAA0737672.1"/>
    <property type="molecule type" value="Genomic_DNA"/>
</dbReference>
<protein>
    <submittedName>
        <fullName evidence="1">Uncharacterized protein</fullName>
    </submittedName>
</protein>
<name>A0ABN1JEW3_9FLAO</name>
<dbReference type="Proteomes" id="UP001500736">
    <property type="component" value="Unassembled WGS sequence"/>
</dbReference>
<organism evidence="1 2">
    <name type="scientific">Gaetbulibacter jejuensis</name>
    <dbReference type="NCBI Taxonomy" id="584607"/>
    <lineage>
        <taxon>Bacteria</taxon>
        <taxon>Pseudomonadati</taxon>
        <taxon>Bacteroidota</taxon>
        <taxon>Flavobacteriia</taxon>
        <taxon>Flavobacteriales</taxon>
        <taxon>Flavobacteriaceae</taxon>
        <taxon>Gaetbulibacter</taxon>
    </lineage>
</organism>
<accession>A0ABN1JEW3</accession>
<sequence>MELPNSGLIFSSVGFRVIIPITFNAKLQVMKLKTYLKLPQLYTILTTYSYSVVNRVNSVYKLGKIDVFKPCVSVYF</sequence>
<keyword evidence="2" id="KW-1185">Reference proteome</keyword>
<comment type="caution">
    <text evidence="1">The sequence shown here is derived from an EMBL/GenBank/DDBJ whole genome shotgun (WGS) entry which is preliminary data.</text>
</comment>
<evidence type="ECO:0000313" key="1">
    <source>
        <dbReference type="EMBL" id="GAA0737672.1"/>
    </source>
</evidence>
<reference evidence="1 2" key="1">
    <citation type="journal article" date="2019" name="Int. J. Syst. Evol. Microbiol.">
        <title>The Global Catalogue of Microorganisms (GCM) 10K type strain sequencing project: providing services to taxonomists for standard genome sequencing and annotation.</title>
        <authorList>
            <consortium name="The Broad Institute Genomics Platform"/>
            <consortium name="The Broad Institute Genome Sequencing Center for Infectious Disease"/>
            <person name="Wu L."/>
            <person name="Ma J."/>
        </authorList>
    </citation>
    <scope>NUCLEOTIDE SEQUENCE [LARGE SCALE GENOMIC DNA]</scope>
    <source>
        <strain evidence="1 2">JCM 15976</strain>
    </source>
</reference>
<evidence type="ECO:0000313" key="2">
    <source>
        <dbReference type="Proteomes" id="UP001500736"/>
    </source>
</evidence>
<proteinExistence type="predicted"/>